<evidence type="ECO:0000256" key="7">
    <source>
        <dbReference type="RuleBase" id="RU363032"/>
    </source>
</evidence>
<dbReference type="GO" id="GO:0055085">
    <property type="term" value="P:transmembrane transport"/>
    <property type="evidence" value="ECO:0007669"/>
    <property type="project" value="InterPro"/>
</dbReference>
<feature type="transmembrane region" description="Helical" evidence="7">
    <location>
        <begin position="104"/>
        <end position="126"/>
    </location>
</feature>
<evidence type="ECO:0000256" key="3">
    <source>
        <dbReference type="ARBA" id="ARBA00022475"/>
    </source>
</evidence>
<dbReference type="OrthoDB" id="9771544at2"/>
<accession>L0EFP7</accession>
<comment type="subcellular location">
    <subcellularLocation>
        <location evidence="1 7">Cell membrane</location>
        <topology evidence="1 7">Multi-pass membrane protein</topology>
    </subcellularLocation>
</comment>
<dbReference type="EMBL" id="CP003255">
    <property type="protein sequence ID" value="AGA59103.1"/>
    <property type="molecule type" value="Genomic_DNA"/>
</dbReference>
<dbReference type="Proteomes" id="UP000010795">
    <property type="component" value="Chromosome"/>
</dbReference>
<feature type="transmembrane region" description="Helical" evidence="7">
    <location>
        <begin position="12"/>
        <end position="30"/>
    </location>
</feature>
<evidence type="ECO:0000256" key="2">
    <source>
        <dbReference type="ARBA" id="ARBA00022448"/>
    </source>
</evidence>
<dbReference type="STRING" id="717605.Theco_3044"/>
<dbReference type="PANTHER" id="PTHR43744">
    <property type="entry name" value="ABC TRANSPORTER PERMEASE PROTEIN MG189-RELATED-RELATED"/>
    <property type="match status" value="1"/>
</dbReference>
<evidence type="ECO:0000256" key="4">
    <source>
        <dbReference type="ARBA" id="ARBA00022692"/>
    </source>
</evidence>
<feature type="transmembrane region" description="Helical" evidence="7">
    <location>
        <begin position="138"/>
        <end position="154"/>
    </location>
</feature>
<evidence type="ECO:0000256" key="5">
    <source>
        <dbReference type="ARBA" id="ARBA00022989"/>
    </source>
</evidence>
<keyword evidence="4 7" id="KW-0812">Transmembrane</keyword>
<feature type="transmembrane region" description="Helical" evidence="7">
    <location>
        <begin position="239"/>
        <end position="260"/>
    </location>
</feature>
<dbReference type="InterPro" id="IPR000515">
    <property type="entry name" value="MetI-like"/>
</dbReference>
<sequence length="274" mass="31454">MRAEPYKIVNRILVTLLAIIFIFPLIWTVITSFTPGSEIITRSNPFAVHHPTFENYIAAWEKVPFLLYYSNTIIIVLGILAVQMITVTLAAYAFARLNFIGQSFIFILFLVQIMIPPEVLIFPNYMVMKELGLLDDKLAIMLPYWASAFGVFLLRQQFKQIPYELDEASRVDGCKWWQTLWHVYLPSARPTYISFALVSISTHWNNFMWPLIVTNSVESRPLTVGIAIFAQTFETGVQWGTVTAATMLVILPLLLAFLIFQRQFVESFMHSGIK</sequence>
<evidence type="ECO:0000313" key="10">
    <source>
        <dbReference type="Proteomes" id="UP000010795"/>
    </source>
</evidence>
<evidence type="ECO:0000256" key="1">
    <source>
        <dbReference type="ARBA" id="ARBA00004651"/>
    </source>
</evidence>
<dbReference type="KEGG" id="tco:Theco_3044"/>
<evidence type="ECO:0000259" key="8">
    <source>
        <dbReference type="PROSITE" id="PS50928"/>
    </source>
</evidence>
<name>L0EFP7_THECK</name>
<dbReference type="Pfam" id="PF00528">
    <property type="entry name" value="BPD_transp_1"/>
    <property type="match status" value="1"/>
</dbReference>
<dbReference type="InterPro" id="IPR035906">
    <property type="entry name" value="MetI-like_sf"/>
</dbReference>
<keyword evidence="5 7" id="KW-1133">Transmembrane helix</keyword>
<dbReference type="GO" id="GO:0005886">
    <property type="term" value="C:plasma membrane"/>
    <property type="evidence" value="ECO:0007669"/>
    <property type="project" value="UniProtKB-SubCell"/>
</dbReference>
<evidence type="ECO:0000313" key="9">
    <source>
        <dbReference type="EMBL" id="AGA59103.1"/>
    </source>
</evidence>
<gene>
    <name evidence="9" type="ordered locus">Theco_3044</name>
</gene>
<dbReference type="PROSITE" id="PS50928">
    <property type="entry name" value="ABC_TM1"/>
    <property type="match status" value="1"/>
</dbReference>
<keyword evidence="9" id="KW-0762">Sugar transport</keyword>
<keyword evidence="3" id="KW-1003">Cell membrane</keyword>
<dbReference type="CDD" id="cd06261">
    <property type="entry name" value="TM_PBP2"/>
    <property type="match status" value="1"/>
</dbReference>
<dbReference type="SUPFAM" id="SSF161098">
    <property type="entry name" value="MetI-like"/>
    <property type="match status" value="1"/>
</dbReference>
<dbReference type="RefSeq" id="WP_015255841.1">
    <property type="nucleotide sequence ID" value="NC_019897.1"/>
</dbReference>
<dbReference type="AlphaFoldDB" id="L0EFP7"/>
<comment type="similarity">
    <text evidence="7">Belongs to the binding-protein-dependent transport system permease family.</text>
</comment>
<organism evidence="9 10">
    <name type="scientific">Thermobacillus composti (strain DSM 18247 / JCM 13945 / KWC4)</name>
    <dbReference type="NCBI Taxonomy" id="717605"/>
    <lineage>
        <taxon>Bacteria</taxon>
        <taxon>Bacillati</taxon>
        <taxon>Bacillota</taxon>
        <taxon>Bacilli</taxon>
        <taxon>Bacillales</taxon>
        <taxon>Paenibacillaceae</taxon>
        <taxon>Thermobacillus</taxon>
    </lineage>
</organism>
<keyword evidence="10" id="KW-1185">Reference proteome</keyword>
<keyword evidence="6 7" id="KW-0472">Membrane</keyword>
<keyword evidence="2 7" id="KW-0813">Transport</keyword>
<dbReference type="eggNOG" id="COG0395">
    <property type="taxonomic scope" value="Bacteria"/>
</dbReference>
<reference evidence="10" key="1">
    <citation type="submission" date="2012-01" db="EMBL/GenBank/DDBJ databases">
        <title>Complete sequence of chromosome of Thermobacillus composti KWC4.</title>
        <authorList>
            <person name="Lucas S."/>
            <person name="Han J."/>
            <person name="Lapidus A."/>
            <person name="Cheng J.-F."/>
            <person name="Goodwin L."/>
            <person name="Pitluck S."/>
            <person name="Peters L."/>
            <person name="Ovchinnikova G."/>
            <person name="Teshima H."/>
            <person name="Detter J.C."/>
            <person name="Han C."/>
            <person name="Tapia R."/>
            <person name="Land M."/>
            <person name="Hauser L."/>
            <person name="Kyrpides N."/>
            <person name="Ivanova N."/>
            <person name="Pagani I."/>
            <person name="Anderson I."/>
            <person name="Woyke T."/>
        </authorList>
    </citation>
    <scope>NUCLEOTIDE SEQUENCE [LARGE SCALE GENOMIC DNA]</scope>
    <source>
        <strain evidence="10">DSM 18247 / JCM 13945 / KWC4</strain>
    </source>
</reference>
<dbReference type="HOGENOM" id="CLU_016047_1_1_9"/>
<proteinExistence type="inferred from homology"/>
<feature type="transmembrane region" description="Helical" evidence="7">
    <location>
        <begin position="66"/>
        <end position="92"/>
    </location>
</feature>
<feature type="domain" description="ABC transmembrane type-1" evidence="8">
    <location>
        <begin position="69"/>
        <end position="260"/>
    </location>
</feature>
<dbReference type="PANTHER" id="PTHR43744:SF3">
    <property type="entry name" value="LACTOSE TRANSPORT SYSTEM PERMEASE PROTEIN LACG"/>
    <property type="match status" value="1"/>
</dbReference>
<dbReference type="Gene3D" id="1.10.3720.10">
    <property type="entry name" value="MetI-like"/>
    <property type="match status" value="1"/>
</dbReference>
<evidence type="ECO:0000256" key="6">
    <source>
        <dbReference type="ARBA" id="ARBA00023136"/>
    </source>
</evidence>
<protein>
    <submittedName>
        <fullName evidence="9">ABC-type sugar transport system, permease component</fullName>
    </submittedName>
</protein>